<dbReference type="InterPro" id="IPR050388">
    <property type="entry name" value="ABC_Ni/Peptide_Import"/>
</dbReference>
<sequence>MTARQTTDIKPLLRVQNLQTHFLTRLGAVKAVDGVDLELAPGEILGLVGESGSGKSITGFSILGLIDPPGRIVGGSIEFEGRDLLAMKERELRRLRGNDIAVVFQDPSMTLNPVLRVDTQMIEAIQAHETVSTKAARQRARDVLVKVGIPSPDERLHCYPFELSGGMRQRIAIAIALLNRPRLIIADEPTTALDVSIQGQIIHEVRELCRDTGTALIWVTHDLAVIAGLADRIAVMYAGRIVETGETDEIIHHPMHPYTRGLIDSVPSGSTRGARLHQIEGMTPSLLELGEGCAFRDRCHRATGQCRETPGVTSLGATREFRCWHPEPGAEQ</sequence>
<evidence type="ECO:0000256" key="5">
    <source>
        <dbReference type="ARBA" id="ARBA00022741"/>
    </source>
</evidence>
<dbReference type="Pfam" id="PF08352">
    <property type="entry name" value="oligo_HPY"/>
    <property type="match status" value="1"/>
</dbReference>
<dbReference type="CDD" id="cd03257">
    <property type="entry name" value="ABC_NikE_OppD_transporters"/>
    <property type="match status" value="1"/>
</dbReference>
<dbReference type="SMART" id="SM00382">
    <property type="entry name" value="AAA"/>
    <property type="match status" value="1"/>
</dbReference>
<dbReference type="InterPro" id="IPR017871">
    <property type="entry name" value="ABC_transporter-like_CS"/>
</dbReference>
<feature type="domain" description="ABC transporter" evidence="8">
    <location>
        <begin position="13"/>
        <end position="263"/>
    </location>
</feature>
<dbReference type="GO" id="GO:0005524">
    <property type="term" value="F:ATP binding"/>
    <property type="evidence" value="ECO:0007669"/>
    <property type="project" value="UniProtKB-KW"/>
</dbReference>
<dbReference type="Gene3D" id="3.40.50.300">
    <property type="entry name" value="P-loop containing nucleotide triphosphate hydrolases"/>
    <property type="match status" value="1"/>
</dbReference>
<comment type="subcellular location">
    <subcellularLocation>
        <location evidence="1">Cell inner membrane</location>
        <topology evidence="1">Peripheral membrane protein</topology>
    </subcellularLocation>
</comment>
<proteinExistence type="inferred from homology"/>
<keyword evidence="10" id="KW-1185">Reference proteome</keyword>
<evidence type="ECO:0000313" key="10">
    <source>
        <dbReference type="Proteomes" id="UP000005713"/>
    </source>
</evidence>
<dbReference type="EMBL" id="AAYA01000013">
    <property type="protein sequence ID" value="EBA06792.1"/>
    <property type="molecule type" value="Genomic_DNA"/>
</dbReference>
<dbReference type="eggNOG" id="COG0444">
    <property type="taxonomic scope" value="Bacteria"/>
</dbReference>
<dbReference type="PROSITE" id="PS50893">
    <property type="entry name" value="ABC_TRANSPORTER_2"/>
    <property type="match status" value="1"/>
</dbReference>
<dbReference type="PANTHER" id="PTHR43297:SF2">
    <property type="entry name" value="DIPEPTIDE TRANSPORT ATP-BINDING PROTEIN DPPD"/>
    <property type="match status" value="1"/>
</dbReference>
<gene>
    <name evidence="9" type="ORF">SSE37_02855</name>
</gene>
<evidence type="ECO:0000313" key="9">
    <source>
        <dbReference type="EMBL" id="EBA06792.1"/>
    </source>
</evidence>
<dbReference type="InterPro" id="IPR027417">
    <property type="entry name" value="P-loop_NTPase"/>
</dbReference>
<keyword evidence="3" id="KW-0813">Transport</keyword>
<comment type="caution">
    <text evidence="9">The sequence shown here is derived from an EMBL/GenBank/DDBJ whole genome shotgun (WGS) entry which is preliminary data.</text>
</comment>
<dbReference type="NCBIfam" id="TIGR01727">
    <property type="entry name" value="oligo_HPY"/>
    <property type="match status" value="1"/>
</dbReference>
<evidence type="ECO:0000256" key="1">
    <source>
        <dbReference type="ARBA" id="ARBA00004417"/>
    </source>
</evidence>
<dbReference type="Pfam" id="PF00005">
    <property type="entry name" value="ABC_tran"/>
    <property type="match status" value="1"/>
</dbReference>
<dbReference type="AlphaFoldDB" id="A3K820"/>
<dbReference type="SUPFAM" id="SSF52540">
    <property type="entry name" value="P-loop containing nucleoside triphosphate hydrolases"/>
    <property type="match status" value="1"/>
</dbReference>
<dbReference type="GO" id="GO:0016887">
    <property type="term" value="F:ATP hydrolysis activity"/>
    <property type="evidence" value="ECO:0007669"/>
    <property type="project" value="InterPro"/>
</dbReference>
<name>A3K820_SAGS3</name>
<dbReference type="GO" id="GO:0005886">
    <property type="term" value="C:plasma membrane"/>
    <property type="evidence" value="ECO:0007669"/>
    <property type="project" value="UniProtKB-SubCell"/>
</dbReference>
<evidence type="ECO:0000259" key="8">
    <source>
        <dbReference type="PROSITE" id="PS50893"/>
    </source>
</evidence>
<evidence type="ECO:0000256" key="3">
    <source>
        <dbReference type="ARBA" id="ARBA00022448"/>
    </source>
</evidence>
<dbReference type="InterPro" id="IPR003439">
    <property type="entry name" value="ABC_transporter-like_ATP-bd"/>
</dbReference>
<dbReference type="FunFam" id="3.40.50.300:FF:000016">
    <property type="entry name" value="Oligopeptide ABC transporter ATP-binding component"/>
    <property type="match status" value="1"/>
</dbReference>
<organism evidence="9 10">
    <name type="scientific">Sagittula stellata (strain ATCC 700073 / DSM 11524 / E-37)</name>
    <dbReference type="NCBI Taxonomy" id="388399"/>
    <lineage>
        <taxon>Bacteria</taxon>
        <taxon>Pseudomonadati</taxon>
        <taxon>Pseudomonadota</taxon>
        <taxon>Alphaproteobacteria</taxon>
        <taxon>Rhodobacterales</taxon>
        <taxon>Roseobacteraceae</taxon>
        <taxon>Sagittula</taxon>
    </lineage>
</organism>
<keyword evidence="4" id="KW-1003">Cell membrane</keyword>
<dbReference type="GO" id="GO:0055085">
    <property type="term" value="P:transmembrane transport"/>
    <property type="evidence" value="ECO:0007669"/>
    <property type="project" value="UniProtKB-ARBA"/>
</dbReference>
<dbReference type="OrthoDB" id="9782308at2"/>
<keyword evidence="7" id="KW-0472">Membrane</keyword>
<evidence type="ECO:0000256" key="4">
    <source>
        <dbReference type="ARBA" id="ARBA00022475"/>
    </source>
</evidence>
<accession>A3K820</accession>
<evidence type="ECO:0000256" key="2">
    <source>
        <dbReference type="ARBA" id="ARBA00005417"/>
    </source>
</evidence>
<comment type="similarity">
    <text evidence="2">Belongs to the ABC transporter superfamily.</text>
</comment>
<dbReference type="GO" id="GO:0015833">
    <property type="term" value="P:peptide transport"/>
    <property type="evidence" value="ECO:0007669"/>
    <property type="project" value="InterPro"/>
</dbReference>
<evidence type="ECO:0000256" key="6">
    <source>
        <dbReference type="ARBA" id="ARBA00022840"/>
    </source>
</evidence>
<dbReference type="PANTHER" id="PTHR43297">
    <property type="entry name" value="OLIGOPEPTIDE TRANSPORT ATP-BINDING PROTEIN APPD"/>
    <property type="match status" value="1"/>
</dbReference>
<dbReference type="RefSeq" id="WP_005862030.1">
    <property type="nucleotide sequence ID" value="NZ_AAYA01000013.1"/>
</dbReference>
<protein>
    <submittedName>
        <fullName evidence="9">Putative transport system ATP-binding protein</fullName>
    </submittedName>
</protein>
<keyword evidence="6 9" id="KW-0067">ATP-binding</keyword>
<reference evidence="9 10" key="1">
    <citation type="submission" date="2006-06" db="EMBL/GenBank/DDBJ databases">
        <authorList>
            <person name="Moran M.A."/>
            <person name="Ferriera S."/>
            <person name="Johnson J."/>
            <person name="Kravitz S."/>
            <person name="Beeson K."/>
            <person name="Sutton G."/>
            <person name="Rogers Y.-H."/>
            <person name="Friedman R."/>
            <person name="Frazier M."/>
            <person name="Venter J.C."/>
        </authorList>
    </citation>
    <scope>NUCLEOTIDE SEQUENCE [LARGE SCALE GENOMIC DNA]</scope>
    <source>
        <strain evidence="9 10">E-37</strain>
    </source>
</reference>
<dbReference type="InterPro" id="IPR013563">
    <property type="entry name" value="Oligopep_ABC_C"/>
</dbReference>
<keyword evidence="5" id="KW-0547">Nucleotide-binding</keyword>
<dbReference type="PROSITE" id="PS00211">
    <property type="entry name" value="ABC_TRANSPORTER_1"/>
    <property type="match status" value="1"/>
</dbReference>
<evidence type="ECO:0000256" key="7">
    <source>
        <dbReference type="ARBA" id="ARBA00023136"/>
    </source>
</evidence>
<dbReference type="Proteomes" id="UP000005713">
    <property type="component" value="Unassembled WGS sequence"/>
</dbReference>
<dbReference type="InterPro" id="IPR003593">
    <property type="entry name" value="AAA+_ATPase"/>
</dbReference>